<comment type="similarity">
    <text evidence="2">Belongs to the pyruvate kinase family.</text>
</comment>
<evidence type="ECO:0000256" key="4">
    <source>
        <dbReference type="ARBA" id="ARBA00022679"/>
    </source>
</evidence>
<evidence type="ECO:0000256" key="9">
    <source>
        <dbReference type="ARBA" id="ARBA00022842"/>
    </source>
</evidence>
<dbReference type="NCBIfam" id="NF004491">
    <property type="entry name" value="PRK05826.1"/>
    <property type="match status" value="1"/>
</dbReference>
<dbReference type="InterPro" id="IPR040442">
    <property type="entry name" value="Pyrv_kinase-like_dom_sf"/>
</dbReference>
<evidence type="ECO:0000256" key="6">
    <source>
        <dbReference type="ARBA" id="ARBA00022741"/>
    </source>
</evidence>
<dbReference type="PANTHER" id="PTHR11817">
    <property type="entry name" value="PYRUVATE KINASE"/>
    <property type="match status" value="1"/>
</dbReference>
<feature type="domain" description="Pyruvate kinase C-terminal" evidence="13">
    <location>
        <begin position="354"/>
        <end position="466"/>
    </location>
</feature>
<dbReference type="SUPFAM" id="SSF52935">
    <property type="entry name" value="PK C-terminal domain-like"/>
    <property type="match status" value="1"/>
</dbReference>
<dbReference type="SUPFAM" id="SSF51621">
    <property type="entry name" value="Phosphoenolpyruvate/pyruvate domain"/>
    <property type="match status" value="1"/>
</dbReference>
<keyword evidence="10" id="KW-0324">Glycolysis</keyword>
<comment type="pathway">
    <text evidence="1">Carbohydrate degradation; glycolysis; pyruvate from D-glyceraldehyde 3-phosphate: step 5/5.</text>
</comment>
<dbReference type="InterPro" id="IPR015813">
    <property type="entry name" value="Pyrv/PenolPyrv_kinase-like_dom"/>
</dbReference>
<dbReference type="GO" id="GO:0004743">
    <property type="term" value="F:pyruvate kinase activity"/>
    <property type="evidence" value="ECO:0007669"/>
    <property type="project" value="UniProtKB-EC"/>
</dbReference>
<keyword evidence="4 14" id="KW-0808">Transferase</keyword>
<dbReference type="EMBL" id="UOEE01000319">
    <property type="protein sequence ID" value="VAW01421.1"/>
    <property type="molecule type" value="Genomic_DNA"/>
</dbReference>
<dbReference type="GO" id="GO:0005524">
    <property type="term" value="F:ATP binding"/>
    <property type="evidence" value="ECO:0007669"/>
    <property type="project" value="UniProtKB-KW"/>
</dbReference>
<dbReference type="Gene3D" id="2.40.33.10">
    <property type="entry name" value="PK beta-barrel domain-like"/>
    <property type="match status" value="1"/>
</dbReference>
<dbReference type="Gene3D" id="3.40.1380.20">
    <property type="entry name" value="Pyruvate kinase, C-terminal domain"/>
    <property type="match status" value="1"/>
</dbReference>
<evidence type="ECO:0000256" key="3">
    <source>
        <dbReference type="ARBA" id="ARBA00012142"/>
    </source>
</evidence>
<dbReference type="Gene3D" id="3.20.20.60">
    <property type="entry name" value="Phosphoenolpyruvate-binding domains"/>
    <property type="match status" value="1"/>
</dbReference>
<evidence type="ECO:0000256" key="5">
    <source>
        <dbReference type="ARBA" id="ARBA00022723"/>
    </source>
</evidence>
<dbReference type="GO" id="GO:0016301">
    <property type="term" value="F:kinase activity"/>
    <property type="evidence" value="ECO:0007669"/>
    <property type="project" value="UniProtKB-KW"/>
</dbReference>
<proteinExistence type="inferred from homology"/>
<dbReference type="Pfam" id="PF02887">
    <property type="entry name" value="PK_C"/>
    <property type="match status" value="1"/>
</dbReference>
<accession>A0A3B0S5S4</accession>
<dbReference type="InterPro" id="IPR015793">
    <property type="entry name" value="Pyrv_Knase_brl"/>
</dbReference>
<dbReference type="InterPro" id="IPR011037">
    <property type="entry name" value="Pyrv_Knase-like_insert_dom_sf"/>
</dbReference>
<evidence type="ECO:0000259" key="12">
    <source>
        <dbReference type="Pfam" id="PF00224"/>
    </source>
</evidence>
<keyword evidence="5" id="KW-0479">Metal-binding</keyword>
<keyword evidence="6" id="KW-0547">Nucleotide-binding</keyword>
<dbReference type="PRINTS" id="PR01050">
    <property type="entry name" value="PYRUVTKNASE"/>
</dbReference>
<dbReference type="FunFam" id="2.40.33.10:FF:000001">
    <property type="entry name" value="Pyruvate kinase"/>
    <property type="match status" value="1"/>
</dbReference>
<dbReference type="InterPro" id="IPR036918">
    <property type="entry name" value="Pyrv_Knase_C_sf"/>
</dbReference>
<dbReference type="GO" id="GO:0000287">
    <property type="term" value="F:magnesium ion binding"/>
    <property type="evidence" value="ECO:0007669"/>
    <property type="project" value="InterPro"/>
</dbReference>
<dbReference type="GO" id="GO:0030955">
    <property type="term" value="F:potassium ion binding"/>
    <property type="evidence" value="ECO:0007669"/>
    <property type="project" value="InterPro"/>
</dbReference>
<keyword evidence="11 14" id="KW-0670">Pyruvate</keyword>
<keyword evidence="7 14" id="KW-0418">Kinase</keyword>
<dbReference type="InterPro" id="IPR015806">
    <property type="entry name" value="Pyrv_Knase_insert_dom_sf"/>
</dbReference>
<evidence type="ECO:0000256" key="8">
    <source>
        <dbReference type="ARBA" id="ARBA00022840"/>
    </source>
</evidence>
<keyword evidence="9" id="KW-0460">Magnesium</keyword>
<dbReference type="NCBIfam" id="NF004978">
    <property type="entry name" value="PRK06354.1"/>
    <property type="match status" value="1"/>
</dbReference>
<reference evidence="14" key="1">
    <citation type="submission" date="2018-06" db="EMBL/GenBank/DDBJ databases">
        <authorList>
            <person name="Zhirakovskaya E."/>
        </authorList>
    </citation>
    <scope>NUCLEOTIDE SEQUENCE</scope>
</reference>
<dbReference type="Pfam" id="PF00224">
    <property type="entry name" value="PK"/>
    <property type="match status" value="1"/>
</dbReference>
<dbReference type="EC" id="2.7.1.40" evidence="3"/>
<dbReference type="NCBIfam" id="TIGR01064">
    <property type="entry name" value="pyruv_kin"/>
    <property type="match status" value="1"/>
</dbReference>
<dbReference type="InterPro" id="IPR015795">
    <property type="entry name" value="Pyrv_Knase_C"/>
</dbReference>
<name>A0A3B0S5S4_9ZZZZ</name>
<evidence type="ECO:0000256" key="11">
    <source>
        <dbReference type="ARBA" id="ARBA00023317"/>
    </source>
</evidence>
<evidence type="ECO:0000313" key="14">
    <source>
        <dbReference type="EMBL" id="VAW01421.1"/>
    </source>
</evidence>
<gene>
    <name evidence="14" type="ORF">MNBD_ALPHA06-1860</name>
</gene>
<dbReference type="UniPathway" id="UPA00109">
    <property type="reaction ID" value="UER00188"/>
</dbReference>
<organism evidence="14">
    <name type="scientific">hydrothermal vent metagenome</name>
    <dbReference type="NCBI Taxonomy" id="652676"/>
    <lineage>
        <taxon>unclassified sequences</taxon>
        <taxon>metagenomes</taxon>
        <taxon>ecological metagenomes</taxon>
    </lineage>
</organism>
<feature type="domain" description="Pyruvate kinase barrel" evidence="12">
    <location>
        <begin position="5"/>
        <end position="320"/>
    </location>
</feature>
<dbReference type="SUPFAM" id="SSF50800">
    <property type="entry name" value="PK beta-barrel domain-like"/>
    <property type="match status" value="1"/>
</dbReference>
<dbReference type="NCBIfam" id="NF004886">
    <property type="entry name" value="PRK06247.1"/>
    <property type="match status" value="1"/>
</dbReference>
<protein>
    <recommendedName>
        <fullName evidence="3">pyruvate kinase</fullName>
        <ecNumber evidence="3">2.7.1.40</ecNumber>
    </recommendedName>
</protein>
<dbReference type="InterPro" id="IPR001697">
    <property type="entry name" value="Pyr_Knase"/>
</dbReference>
<keyword evidence="8" id="KW-0067">ATP-binding</keyword>
<evidence type="ECO:0000259" key="13">
    <source>
        <dbReference type="Pfam" id="PF02887"/>
    </source>
</evidence>
<evidence type="ECO:0000256" key="7">
    <source>
        <dbReference type="ARBA" id="ARBA00022777"/>
    </source>
</evidence>
<evidence type="ECO:0000256" key="2">
    <source>
        <dbReference type="ARBA" id="ARBA00008663"/>
    </source>
</evidence>
<dbReference type="AlphaFoldDB" id="A0A3B0S5S4"/>
<evidence type="ECO:0000256" key="10">
    <source>
        <dbReference type="ARBA" id="ARBA00023152"/>
    </source>
</evidence>
<evidence type="ECO:0000256" key="1">
    <source>
        <dbReference type="ARBA" id="ARBA00004997"/>
    </source>
</evidence>
<sequence length="470" mass="51459">MKRTRTKIVATLGPASSSEEMIAKLYDAGVDIFRMNFSHGEPEDHQKVYDTIRKVETQKNRPIAVLADLQGPKLRLGVFENDQIELTEGQKYQFDMEDAPGNHLRAPLPHKEIFAAIKTGDLLLIDDGRMRFEVTKIEKTSMNVTAQTAGKLSNRKGVNLPGAHLPISALTRKDRKDLRFALSLGVDWVALSFVQGPEDVAELRKLVQKNAGIIAKLEKPLAIRHLDAIMDLTDAVMVARGDLGVEMPPESVPVIQKEIIKSARRKGKPVIVATQMLESMIENPSPTRAEASDVATAVYDGTDAVMLSGETAVGKYPVESAKIMDRIIGEVERSPSWKDFLAAGKREPENTTADAIMAAAHLAADTIQASAIVTYTSSGSTAFRAARERPIERIIGMTPNLTTARRLALVWGITVCMTEDANNMDDMVEKAIKAVKREGVAKQYDRIVVTAGIPFGSPGKTNLIRIARVN</sequence>